<dbReference type="OrthoDB" id="9765580at2"/>
<evidence type="ECO:0000259" key="1">
    <source>
        <dbReference type="Pfam" id="PF09924"/>
    </source>
</evidence>
<comment type="caution">
    <text evidence="2">The sequence shown here is derived from an EMBL/GenBank/DDBJ whole genome shotgun (WGS) entry which is preliminary data.</text>
</comment>
<keyword evidence="3" id="KW-1185">Reference proteome</keyword>
<dbReference type="Pfam" id="PF09924">
    <property type="entry name" value="LPG_synthase_C"/>
    <property type="match status" value="1"/>
</dbReference>
<dbReference type="Gene3D" id="3.40.630.30">
    <property type="match status" value="1"/>
</dbReference>
<feature type="domain" description="Phosphatidylglycerol lysyltransferase C-terminal" evidence="1">
    <location>
        <begin position="27"/>
        <end position="288"/>
    </location>
</feature>
<dbReference type="EMBL" id="ATHJ01000074">
    <property type="protein sequence ID" value="EPR41527.1"/>
    <property type="molecule type" value="Genomic_DNA"/>
</dbReference>
<evidence type="ECO:0000313" key="3">
    <source>
        <dbReference type="Proteomes" id="UP000014977"/>
    </source>
</evidence>
<protein>
    <recommendedName>
        <fullName evidence="1">Phosphatidylglycerol lysyltransferase C-terminal domain-containing protein</fullName>
    </recommendedName>
</protein>
<dbReference type="PATRIC" id="fig|1121405.3.peg.1476"/>
<evidence type="ECO:0000313" key="2">
    <source>
        <dbReference type="EMBL" id="EPR41527.1"/>
    </source>
</evidence>
<sequence length="292" mass="34938">MTLAFEPISLEKQQPYRERLKNSLWEASDYSFINLWGWAREYGLEWAWDDDLVWIRQSWPTELFWAPVGKWEQADWADRLRDRFSENSIVMRVPEPLIRHWKHALKDRIAVTATEEHWDYLYSVQDLIELKGNRYHKKKNLLNQFLRKYDHAYQTLTPDLIHHALEMQEDWCVWRDCESDETLASENRAISRVMAYWDDLDGIFGGAVMVEDEMAAFTVAEQMNDETVLIHFEKGIAEYKGIYQAVNQMFLAHNPHLQRVNREQDMGEEGLRKSKRSYHPVDFVRKYKVTFA</sequence>
<gene>
    <name evidence="2" type="ORF">dsmv_1960</name>
</gene>
<name>S7TWQ3_DESML</name>
<dbReference type="AlphaFoldDB" id="S7TWQ3"/>
<reference evidence="2 3" key="1">
    <citation type="journal article" date="2013" name="Genome Announc.">
        <title>Draft genome sequences for three mercury-methylating, sulfate-reducing bacteria.</title>
        <authorList>
            <person name="Brown S.D."/>
            <person name="Hurt R.A.Jr."/>
            <person name="Gilmour C.C."/>
            <person name="Elias D.A."/>
        </authorList>
    </citation>
    <scope>NUCLEOTIDE SEQUENCE [LARGE SCALE GENOMIC DNA]</scope>
    <source>
        <strain evidence="2 3">DSM 2059</strain>
    </source>
</reference>
<dbReference type="PANTHER" id="PTHR41373:SF1">
    <property type="entry name" value="PHOSPHATIDYLGLYCEROL LYSYLTRANSFERASE C-TERMINAL DOMAIN-CONTAINING PROTEIN"/>
    <property type="match status" value="1"/>
</dbReference>
<dbReference type="InterPro" id="IPR024320">
    <property type="entry name" value="LPG_synthase_C"/>
</dbReference>
<dbReference type="InterPro" id="IPR016181">
    <property type="entry name" value="Acyl_CoA_acyltransferase"/>
</dbReference>
<organism evidence="2 3">
    <name type="scientific">Desulfococcus multivorans DSM 2059</name>
    <dbReference type="NCBI Taxonomy" id="1121405"/>
    <lineage>
        <taxon>Bacteria</taxon>
        <taxon>Pseudomonadati</taxon>
        <taxon>Thermodesulfobacteriota</taxon>
        <taxon>Desulfobacteria</taxon>
        <taxon>Desulfobacterales</taxon>
        <taxon>Desulfococcaceae</taxon>
        <taxon>Desulfococcus</taxon>
    </lineage>
</organism>
<dbReference type="PIRSF" id="PIRSF018688">
    <property type="entry name" value="UCP018688"/>
    <property type="match status" value="1"/>
</dbReference>
<dbReference type="InterPro" id="IPR016732">
    <property type="entry name" value="UCP018688"/>
</dbReference>
<dbReference type="SUPFAM" id="SSF55729">
    <property type="entry name" value="Acyl-CoA N-acyltransferases (Nat)"/>
    <property type="match status" value="2"/>
</dbReference>
<dbReference type="Proteomes" id="UP000014977">
    <property type="component" value="Unassembled WGS sequence"/>
</dbReference>
<dbReference type="eggNOG" id="COG4866">
    <property type="taxonomic scope" value="Bacteria"/>
</dbReference>
<accession>S7TWQ3</accession>
<proteinExistence type="predicted"/>
<dbReference type="PANTHER" id="PTHR41373">
    <property type="entry name" value="DUF2156 DOMAIN-CONTAINING PROTEIN"/>
    <property type="match status" value="1"/>
</dbReference>
<dbReference type="RefSeq" id="WP_020876391.1">
    <property type="nucleotide sequence ID" value="NZ_ATHJ01000074.1"/>
</dbReference>
<dbReference type="STRING" id="897.B2D07_09170"/>